<feature type="compositionally biased region" description="Basic and acidic residues" evidence="2">
    <location>
        <begin position="339"/>
        <end position="349"/>
    </location>
</feature>
<evidence type="ECO:0000256" key="2">
    <source>
        <dbReference type="SAM" id="MobiDB-lite"/>
    </source>
</evidence>
<name>A0AA39GSV0_SARSR</name>
<protein>
    <submittedName>
        <fullName evidence="3">Uncharacterized protein</fullName>
    </submittedName>
</protein>
<sequence length="591" mass="64737">MASVYKQFINAPNSSLLADNATLHYVTTTTTVTGATDIIKHLNALQKQVKKKQQEVINTIEDHSSAVLEVDNTFEFVTSGGIYLPGLDDNFVADRTVYFPSVHIVKLDANGKIAQIRQSWDQGALLKQIDVIGKSGRNWPIRDSREQLSMIKSALKASGAIATSAPSTNEKTARTRGNSSNAMRDPHASLQLFGSREEMAAAKDPSVTMPYAGSKPAQRGFTDILGDDPDGSHHQATMSPNKAGLTKQQRGFTEILGDEPSDAHYSEAPHHRSMSPHKAGAGKNHQPMRLFEGQQEDVEEEETPKTGKQYIRPNPGKYQHFDFVDGSDPADQPKAGVPFDERPKSKHDSQWSFDDFVTPSKPNPSRTFRSEDVRHWDTEDTDDAPAQAPGKGRRDAETHFELQDDGESVSRPAGRPRGSTHNEGLGLYKNQVTEKEEPGTPEPQRALGNITNLKDRGNTFAPHFDMADESPAPPAPKQPVPQNRQKAVNMMSANWSSYDESPKAENQRINVAGDGMGSRKGADSNASRKGYNRDNLAENKIAIAGDGMGGKKGTDRNWLYGGDDENEEPLPTSRKAPGMRGGNAQSSLWDM</sequence>
<organism evidence="3 4">
    <name type="scientific">Sarocladium strictum</name>
    <name type="common">Black bundle disease fungus</name>
    <name type="synonym">Acremonium strictum</name>
    <dbReference type="NCBI Taxonomy" id="5046"/>
    <lineage>
        <taxon>Eukaryota</taxon>
        <taxon>Fungi</taxon>
        <taxon>Dikarya</taxon>
        <taxon>Ascomycota</taxon>
        <taxon>Pezizomycotina</taxon>
        <taxon>Sordariomycetes</taxon>
        <taxon>Hypocreomycetidae</taxon>
        <taxon>Hypocreales</taxon>
        <taxon>Sarocladiaceae</taxon>
        <taxon>Sarocladium</taxon>
    </lineage>
</organism>
<feature type="compositionally biased region" description="Basic and acidic residues" evidence="2">
    <location>
        <begin position="261"/>
        <end position="270"/>
    </location>
</feature>
<reference evidence="3" key="1">
    <citation type="submission" date="2022-10" db="EMBL/GenBank/DDBJ databases">
        <title>Determination and structural analysis of whole genome sequence of Sarocladium strictum F4-1.</title>
        <authorList>
            <person name="Hu L."/>
            <person name="Jiang Y."/>
        </authorList>
    </citation>
    <scope>NUCLEOTIDE SEQUENCE</scope>
    <source>
        <strain evidence="3">F4-1</strain>
    </source>
</reference>
<dbReference type="Gene3D" id="3.10.450.50">
    <property type="match status" value="1"/>
</dbReference>
<feature type="compositionally biased region" description="Polar residues" evidence="2">
    <location>
        <begin position="234"/>
        <end position="251"/>
    </location>
</feature>
<feature type="compositionally biased region" description="Basic and acidic residues" evidence="2">
    <location>
        <begin position="392"/>
        <end position="402"/>
    </location>
</feature>
<accession>A0AA39GSV0</accession>
<proteinExistence type="predicted"/>
<keyword evidence="4" id="KW-1185">Reference proteome</keyword>
<dbReference type="SUPFAM" id="SSF54427">
    <property type="entry name" value="NTF2-like"/>
    <property type="match status" value="1"/>
</dbReference>
<dbReference type="EMBL" id="JAPDFR010000001">
    <property type="protein sequence ID" value="KAK0392549.1"/>
    <property type="molecule type" value="Genomic_DNA"/>
</dbReference>
<feature type="coiled-coil region" evidence="1">
    <location>
        <begin position="35"/>
        <end position="62"/>
    </location>
</feature>
<feature type="region of interest" description="Disordered" evidence="2">
    <location>
        <begin position="214"/>
        <end position="485"/>
    </location>
</feature>
<dbReference type="InterPro" id="IPR032710">
    <property type="entry name" value="NTF2-like_dom_sf"/>
</dbReference>
<evidence type="ECO:0000256" key="1">
    <source>
        <dbReference type="SAM" id="Coils"/>
    </source>
</evidence>
<evidence type="ECO:0000313" key="4">
    <source>
        <dbReference type="Proteomes" id="UP001175261"/>
    </source>
</evidence>
<feature type="region of interest" description="Disordered" evidence="2">
    <location>
        <begin position="509"/>
        <end position="591"/>
    </location>
</feature>
<dbReference type="AlphaFoldDB" id="A0AA39GSV0"/>
<dbReference type="Proteomes" id="UP001175261">
    <property type="component" value="Unassembled WGS sequence"/>
</dbReference>
<comment type="caution">
    <text evidence="3">The sequence shown here is derived from an EMBL/GenBank/DDBJ whole genome shotgun (WGS) entry which is preliminary data.</text>
</comment>
<feature type="compositionally biased region" description="Polar residues" evidence="2">
    <location>
        <begin position="164"/>
        <end position="182"/>
    </location>
</feature>
<feature type="region of interest" description="Disordered" evidence="2">
    <location>
        <begin position="161"/>
        <end position="185"/>
    </location>
</feature>
<feature type="compositionally biased region" description="Basic and acidic residues" evidence="2">
    <location>
        <begin position="368"/>
        <end position="378"/>
    </location>
</feature>
<gene>
    <name evidence="3" type="ORF">NLU13_2044</name>
</gene>
<keyword evidence="1" id="KW-0175">Coiled coil</keyword>
<evidence type="ECO:0000313" key="3">
    <source>
        <dbReference type="EMBL" id="KAK0392549.1"/>
    </source>
</evidence>